<evidence type="ECO:0000256" key="2">
    <source>
        <dbReference type="ARBA" id="ARBA00022679"/>
    </source>
</evidence>
<keyword evidence="2" id="KW-0808">Transferase</keyword>
<dbReference type="STRING" id="1075417.SAMN05421823_103388"/>
<accession>A0A1G9E8W5</accession>
<dbReference type="CDD" id="cd18613">
    <property type="entry name" value="GH130"/>
    <property type="match status" value="1"/>
</dbReference>
<keyword evidence="4" id="KW-0378">Hydrolase</keyword>
<dbReference type="SUPFAM" id="SSF75005">
    <property type="entry name" value="Arabinanase/levansucrase/invertase"/>
    <property type="match status" value="1"/>
</dbReference>
<keyword evidence="5" id="KW-1185">Reference proteome</keyword>
<dbReference type="GO" id="GO:0016757">
    <property type="term" value="F:glycosyltransferase activity"/>
    <property type="evidence" value="ECO:0007669"/>
    <property type="project" value="UniProtKB-KW"/>
</dbReference>
<evidence type="ECO:0000313" key="5">
    <source>
        <dbReference type="Proteomes" id="UP000198510"/>
    </source>
</evidence>
<dbReference type="EMBL" id="FNFO01000003">
    <property type="protein sequence ID" value="SDK72561.1"/>
    <property type="molecule type" value="Genomic_DNA"/>
</dbReference>
<dbReference type="RefSeq" id="WP_089681393.1">
    <property type="nucleotide sequence ID" value="NZ_FNFO01000003.1"/>
</dbReference>
<dbReference type="AlphaFoldDB" id="A0A1G9E8W5"/>
<evidence type="ECO:0000256" key="1">
    <source>
        <dbReference type="ARBA" id="ARBA00022676"/>
    </source>
</evidence>
<name>A0A1G9E8W5_9BACT</name>
<sequence length="476" mass="55338">MHVTRLPLRIAQDPRRVILMFLVIPRESRVQRVVNSICEMSDEHVDRLLGEIHEKFSHRHQHFVDIVHEHFCRIIRHNPHIQRMSTKRQLLVGCYFSKEYSNQAVALFNPSIVPHPDQKGLPDGAVRFIMSLRATGEGHLSSIEFRSGVVDARGEVTLDQPLHYSQMPEIVEEKVYTREFARMLAPFVPDLDREALEKLPESFTLREAFRALKISKNNTPAERRPIHSLLDLLEANYDFRFPRSNDISTQVIFPYSKRELVGMEDVRFVRFLQDDGSYIYYGTYTAYDGRQIHTQLIETTDFQRFSIRTMHGIAVKDKGMALFPRKINGQYVITSRQDGENLYIMFSDNLYIWEEMQLLRTPEYDWELIQLGNGGSPIETEAGWLLLTHAVGPMRRYVLSACLLDLEDPSKVIACLDKPLMEPTEEEREGYVPNVLYTCGWMQHGDEIIMPYAMSDSYTGFARFKIQELLDEMIAV</sequence>
<comment type="similarity">
    <text evidence="3">Belongs to the glycosyl hydrolase 130 family.</text>
</comment>
<dbReference type="OrthoDB" id="9775877at2"/>
<protein>
    <submittedName>
        <fullName evidence="4">Predicted glycosyl hydrolase, GH43/DUF377 family</fullName>
    </submittedName>
</protein>
<dbReference type="PANTHER" id="PTHR34106:SF4">
    <property type="entry name" value="BLL5143 PROTEIN"/>
    <property type="match status" value="1"/>
</dbReference>
<dbReference type="Pfam" id="PF04041">
    <property type="entry name" value="Glyco_hydro_130"/>
    <property type="match status" value="1"/>
</dbReference>
<proteinExistence type="inferred from homology"/>
<dbReference type="InterPro" id="IPR023296">
    <property type="entry name" value="Glyco_hydro_beta-prop_sf"/>
</dbReference>
<keyword evidence="1" id="KW-0328">Glycosyltransferase</keyword>
<dbReference type="Proteomes" id="UP000198510">
    <property type="component" value="Unassembled WGS sequence"/>
</dbReference>
<dbReference type="Gene3D" id="2.115.10.20">
    <property type="entry name" value="Glycosyl hydrolase domain, family 43"/>
    <property type="match status" value="1"/>
</dbReference>
<gene>
    <name evidence="4" type="ORF">SAMN05421823_103388</name>
</gene>
<dbReference type="PANTHER" id="PTHR34106">
    <property type="entry name" value="GLYCOSIDASE"/>
    <property type="match status" value="1"/>
</dbReference>
<evidence type="ECO:0000256" key="3">
    <source>
        <dbReference type="ARBA" id="ARBA00024356"/>
    </source>
</evidence>
<dbReference type="GO" id="GO:0016787">
    <property type="term" value="F:hydrolase activity"/>
    <property type="evidence" value="ECO:0007669"/>
    <property type="project" value="UniProtKB-KW"/>
</dbReference>
<reference evidence="4 5" key="1">
    <citation type="submission" date="2016-10" db="EMBL/GenBank/DDBJ databases">
        <authorList>
            <person name="de Groot N.N."/>
        </authorList>
    </citation>
    <scope>NUCLEOTIDE SEQUENCE [LARGE SCALE GENOMIC DNA]</scope>
    <source>
        <strain evidence="4 5">DSM 25186</strain>
    </source>
</reference>
<evidence type="ECO:0000313" key="4">
    <source>
        <dbReference type="EMBL" id="SDK72561.1"/>
    </source>
</evidence>
<organism evidence="4 5">
    <name type="scientific">Catalinimonas alkaloidigena</name>
    <dbReference type="NCBI Taxonomy" id="1075417"/>
    <lineage>
        <taxon>Bacteria</taxon>
        <taxon>Pseudomonadati</taxon>
        <taxon>Bacteroidota</taxon>
        <taxon>Cytophagia</taxon>
        <taxon>Cytophagales</taxon>
        <taxon>Catalimonadaceae</taxon>
        <taxon>Catalinimonas</taxon>
    </lineage>
</organism>
<dbReference type="InterPro" id="IPR007184">
    <property type="entry name" value="Mannoside_phosphorylase"/>
</dbReference>